<name>A0A1D7QL48_9SPHI</name>
<dbReference type="SUPFAM" id="SSF53067">
    <property type="entry name" value="Actin-like ATPase domain"/>
    <property type="match status" value="2"/>
</dbReference>
<protein>
    <submittedName>
        <fullName evidence="1">N-acetylglucosamine kinase</fullName>
    </submittedName>
</protein>
<sequence>MILIADSGSTKTDWCLLHPEGKRSYFVTEGYNPHFSDEQQIIQSIKNNLSAEIDPLRIKEIYFYGAGCQDDKIGLMQGTLRSIFPNCRQVTAEVDLLAAARGLLGNKPGFAAILGTGTNTCIYDGNRIVNNIDSLGFILGDEGSGAAIGKKILSDYVRNKMPESVKQVFYHIYQLSPAEIINQIYGAPMANRFCASFTKFLKHQEVDPDYSHQLVRTSFTEFFSHLVSCYPAYNSYTFNCIGSVGYHFKAILEEVLNEFDMLPGRILPSLITELAGYHTGHENIYSSNT</sequence>
<dbReference type="InterPro" id="IPR052519">
    <property type="entry name" value="Euk-type_GlcNAc_Kinase"/>
</dbReference>
<proteinExistence type="predicted"/>
<reference evidence="1 2" key="1">
    <citation type="submission" date="2016-08" db="EMBL/GenBank/DDBJ databases">
        <authorList>
            <person name="Seilhamer J.J."/>
        </authorList>
    </citation>
    <scope>NUCLEOTIDE SEQUENCE [LARGE SCALE GENOMIC DNA]</scope>
    <source>
        <strain evidence="1 2">DX4</strain>
    </source>
</reference>
<dbReference type="EMBL" id="CP017141">
    <property type="protein sequence ID" value="AOM79404.1"/>
    <property type="molecule type" value="Genomic_DNA"/>
</dbReference>
<keyword evidence="1" id="KW-0418">Kinase</keyword>
<keyword evidence="2" id="KW-1185">Reference proteome</keyword>
<dbReference type="AlphaFoldDB" id="A0A1D7QL48"/>
<dbReference type="OrthoDB" id="871343at2"/>
<organism evidence="1 2">
    <name type="scientific">Pedobacter steynii</name>
    <dbReference type="NCBI Taxonomy" id="430522"/>
    <lineage>
        <taxon>Bacteria</taxon>
        <taxon>Pseudomonadati</taxon>
        <taxon>Bacteroidota</taxon>
        <taxon>Sphingobacteriia</taxon>
        <taxon>Sphingobacteriales</taxon>
        <taxon>Sphingobacteriaceae</taxon>
        <taxon>Pedobacter</taxon>
    </lineage>
</organism>
<accession>A0A1D7QL48</accession>
<keyword evidence="1" id="KW-0808">Transferase</keyword>
<dbReference type="GO" id="GO:0016301">
    <property type="term" value="F:kinase activity"/>
    <property type="evidence" value="ECO:0007669"/>
    <property type="project" value="UniProtKB-KW"/>
</dbReference>
<gene>
    <name evidence="1" type="ORF">BFS30_20870</name>
</gene>
<evidence type="ECO:0000313" key="1">
    <source>
        <dbReference type="EMBL" id="AOM79404.1"/>
    </source>
</evidence>
<dbReference type="Proteomes" id="UP000094313">
    <property type="component" value="Chromosome"/>
</dbReference>
<dbReference type="InterPro" id="IPR043129">
    <property type="entry name" value="ATPase_NBD"/>
</dbReference>
<dbReference type="PANTHER" id="PTHR43190:SF3">
    <property type="entry name" value="N-ACETYL-D-GLUCOSAMINE KINASE"/>
    <property type="match status" value="1"/>
</dbReference>
<dbReference type="RefSeq" id="WP_069381066.1">
    <property type="nucleotide sequence ID" value="NZ_CP017141.1"/>
</dbReference>
<dbReference type="Gene3D" id="1.10.720.160">
    <property type="match status" value="1"/>
</dbReference>
<evidence type="ECO:0000313" key="2">
    <source>
        <dbReference type="Proteomes" id="UP000094313"/>
    </source>
</evidence>
<dbReference type="PANTHER" id="PTHR43190">
    <property type="entry name" value="N-ACETYL-D-GLUCOSAMINE KINASE"/>
    <property type="match status" value="1"/>
</dbReference>
<dbReference type="KEGG" id="psty:BFS30_20870"/>
<dbReference type="Gene3D" id="3.30.420.40">
    <property type="match status" value="2"/>
</dbReference>
<dbReference type="CDD" id="cd24079">
    <property type="entry name" value="ASKHA_NBD_PG1100-like"/>
    <property type="match status" value="1"/>
</dbReference>